<proteinExistence type="predicted"/>
<keyword evidence="4" id="KW-1185">Reference proteome</keyword>
<sequence>MKGKIASISLIAIAWLGAVNTANGYEIDCPAKINIKFDHPELENIPDGWQVSDKKDRSLALSSLGVYSDEPVKLFQLKPEIGIIDDKKHDITWQVNSVYDEGGSYVSCGYNGDEVQLVKKIDSTMKSCWADYSNDKNQAIKVKLICSTSELQKVK</sequence>
<evidence type="ECO:0000313" key="5">
    <source>
        <dbReference type="Proteomes" id="UP000194977"/>
    </source>
</evidence>
<dbReference type="EMBL" id="NART01000088">
    <property type="protein sequence ID" value="OTQ08387.1"/>
    <property type="molecule type" value="Genomic_DNA"/>
</dbReference>
<dbReference type="NCBIfam" id="NF042415">
    <property type="entry name" value="STY0301_fam"/>
    <property type="match status" value="1"/>
</dbReference>
<evidence type="ECO:0000313" key="2">
    <source>
        <dbReference type="EMBL" id="OTP98406.1"/>
    </source>
</evidence>
<organism evidence="2 5">
    <name type="scientific">Gilliamella apicola</name>
    <dbReference type="NCBI Taxonomy" id="1196095"/>
    <lineage>
        <taxon>Bacteria</taxon>
        <taxon>Pseudomonadati</taxon>
        <taxon>Pseudomonadota</taxon>
        <taxon>Gammaproteobacteria</taxon>
        <taxon>Orbales</taxon>
        <taxon>Orbaceae</taxon>
        <taxon>Gilliamella</taxon>
    </lineage>
</organism>
<feature type="signal peptide" evidence="1">
    <location>
        <begin position="1"/>
        <end position="24"/>
    </location>
</feature>
<dbReference type="EMBL" id="NARP01000032">
    <property type="protein sequence ID" value="OTP98406.1"/>
    <property type="molecule type" value="Genomic_DNA"/>
</dbReference>
<gene>
    <name evidence="3" type="ORF">B6C91_12525</name>
    <name evidence="2" type="ORF">B6D08_11295</name>
</gene>
<dbReference type="Proteomes" id="UP000194800">
    <property type="component" value="Unassembled WGS sequence"/>
</dbReference>
<name>A0A242NGE9_9GAMM</name>
<keyword evidence="1" id="KW-0732">Signal</keyword>
<evidence type="ECO:0000313" key="3">
    <source>
        <dbReference type="EMBL" id="OTQ08387.1"/>
    </source>
</evidence>
<reference evidence="4 5" key="1">
    <citation type="submission" date="2017-03" db="EMBL/GenBank/DDBJ databases">
        <title>Comparative genomics of honeybee gut symbionts reveal geographically distinct and subgroup specific antibiotic resistance.</title>
        <authorList>
            <person name="Ludvigsen J."/>
            <person name="Porcellato D."/>
            <person name="Labee-Lund T.M."/>
            <person name="Amdam G.V."/>
            <person name="Rudi K."/>
        </authorList>
    </citation>
    <scope>NUCLEOTIDE SEQUENCE [LARGE SCALE GENOMIC DNA]</scope>
    <source>
        <strain evidence="2 5">A-7-12</strain>
        <strain evidence="3 4">A-9-12</strain>
    </source>
</reference>
<accession>A0A242NGE9</accession>
<feature type="chain" id="PRO_5013032117" evidence="1">
    <location>
        <begin position="25"/>
        <end position="155"/>
    </location>
</feature>
<dbReference type="InterPro" id="IPR049973">
    <property type="entry name" value="STY0301-like"/>
</dbReference>
<comment type="caution">
    <text evidence="2">The sequence shown here is derived from an EMBL/GenBank/DDBJ whole genome shotgun (WGS) entry which is preliminary data.</text>
</comment>
<dbReference type="Proteomes" id="UP000194977">
    <property type="component" value="Unassembled WGS sequence"/>
</dbReference>
<protein>
    <submittedName>
        <fullName evidence="2">Uncharacterized protein</fullName>
    </submittedName>
</protein>
<dbReference type="AlphaFoldDB" id="A0A242NGE9"/>
<evidence type="ECO:0000313" key="4">
    <source>
        <dbReference type="Proteomes" id="UP000194800"/>
    </source>
</evidence>
<evidence type="ECO:0000256" key="1">
    <source>
        <dbReference type="SAM" id="SignalP"/>
    </source>
</evidence>
<dbReference type="OrthoDB" id="7067338at2"/>